<dbReference type="SUPFAM" id="SSF53474">
    <property type="entry name" value="alpha/beta-Hydrolases"/>
    <property type="match status" value="1"/>
</dbReference>
<dbReference type="InterPro" id="IPR011990">
    <property type="entry name" value="TPR-like_helical_dom_sf"/>
</dbReference>
<dbReference type="Pfam" id="PF00931">
    <property type="entry name" value="NB-ARC"/>
    <property type="match status" value="1"/>
</dbReference>
<sequence>MWTALSLCILIASAAVLYDQLTKRIPSRLRAEEAPRSAFGLVRADKLSSHASAHGIDIIFVHGLGSNPDTTWRPRDGQCWVSDFLPQDIPASFHKDIRIFFYNYDSYWKRDAVQARLWSLGKSLLDRITSQIRGTAEEQTRHLVFVGHSYGGLVIKRALIQASTNPSFADIADYTRTVFFLGTPHRGSSFSTWGSIAARALQPLGSNPSLLQEVAYDSLPLRDLHEEFENAVRDKLRVINFYEQRKTRVLKVWFIQWEEWCVPEQSATYSKVDNIGLPVDHYGLNKFGSRDDNYGVIFQKLLETIRPIASQKRRRIYSVPIDTVESYTERHGLSAAVDEKLRVPHQKASVPHALTIYGLGGTGKTQLALKYVEDHQDDYNPILWIDAKDEDSVRSSFERCASELQLSVDRTQTQGSSLVDSPTVQAVLRWLYSRKDTNEAWLVIIDNADDVSWGIKKVLPKGQRGSVIITSQDSQSQKLVDGGCEEVRVDIMELLEARMLLLRHLRLDLEPVPQDIQEDCDKIAERLGYLALAIDLAGAYIGNEPDQRQAPRQYLADYARHRDDLLQSEHNRGLSASDKTVWTVWDTTLEKIERRHADLRPGWLLAFLARFSDGVVQDELFRLASLSISSVTREMYDETAELPEWLAKVLAFDGKEWDDFCYRQSRNVLIRYNLLQRTHGDWDGVRMHGLVQWRATKFEQAMPWDRWHLMATTAACAQLSEEMARPQFRRHMVTHIPDLSWECLTRLGIDEARMPFVWGTVGSAYFDEGRWKEAEELEVQVMETRKRMLGEEHPDTLSSMANLASTYRNQGRWKEAEELEVRVMEMSVRVLGEEHPSTLTSMANLASTYRNQGRWKEAEELEVRVMEMSVRVLGEEHPSTLNSMANLASTYRDQGRWKEAEELEVQVMETRKRMLGEEHPSTLISMANLAHTWTSQNRNEEAILMMEKCFELHNLASTYWNQGRWKEAEELEVQVMETRKRMLGEEHPSTLISMANLAHTWTSQNRNEEAILMMEKCFELQRHILGPDHPDTVSSREALNEWQRGDHEIGL</sequence>
<dbReference type="GeneID" id="19244046"/>
<dbReference type="InterPro" id="IPR029058">
    <property type="entry name" value="AB_hydrolase_fold"/>
</dbReference>
<comment type="similarity">
    <text evidence="1">Belongs to the putative lipase ROG1 family.</text>
</comment>
<evidence type="ECO:0000313" key="5">
    <source>
        <dbReference type="Proteomes" id="UP000019373"/>
    </source>
</evidence>
<evidence type="ECO:0000313" key="4">
    <source>
        <dbReference type="EMBL" id="ERF72033.1"/>
    </source>
</evidence>
<evidence type="ECO:0000256" key="1">
    <source>
        <dbReference type="ARBA" id="ARBA00007920"/>
    </source>
</evidence>
<dbReference type="OMA" id="YGEQGKW"/>
<organism evidence="4 5">
    <name type="scientific">Endocarpon pusillum (strain Z07020 / HMAS-L-300199)</name>
    <name type="common">Lichen-forming fungus</name>
    <dbReference type="NCBI Taxonomy" id="1263415"/>
    <lineage>
        <taxon>Eukaryota</taxon>
        <taxon>Fungi</taxon>
        <taxon>Dikarya</taxon>
        <taxon>Ascomycota</taxon>
        <taxon>Pezizomycotina</taxon>
        <taxon>Eurotiomycetes</taxon>
        <taxon>Chaetothyriomycetidae</taxon>
        <taxon>Verrucariales</taxon>
        <taxon>Verrucariaceae</taxon>
        <taxon>Endocarpon</taxon>
    </lineage>
</organism>
<dbReference type="Gene3D" id="3.40.50.1820">
    <property type="entry name" value="alpha/beta hydrolase"/>
    <property type="match status" value="1"/>
</dbReference>
<dbReference type="GO" id="GO:0043531">
    <property type="term" value="F:ADP binding"/>
    <property type="evidence" value="ECO:0007669"/>
    <property type="project" value="InterPro"/>
</dbReference>
<evidence type="ECO:0000259" key="2">
    <source>
        <dbReference type="Pfam" id="PF00931"/>
    </source>
</evidence>
<gene>
    <name evidence="4" type="ORF">EPUS_09215</name>
</gene>
<feature type="domain" description="NB-ARC" evidence="2">
    <location>
        <begin position="351"/>
        <end position="497"/>
    </location>
</feature>
<dbReference type="eggNOG" id="KOG1840">
    <property type="taxonomic scope" value="Eukaryota"/>
</dbReference>
<feature type="domain" description="DUF676" evidence="3">
    <location>
        <begin position="58"/>
        <end position="194"/>
    </location>
</feature>
<dbReference type="SUPFAM" id="SSF52540">
    <property type="entry name" value="P-loop containing nucleoside triphosphate hydrolases"/>
    <property type="match status" value="1"/>
</dbReference>
<protein>
    <recommendedName>
        <fullName evidence="6">GPI inositol-deacylase</fullName>
    </recommendedName>
</protein>
<dbReference type="InterPro" id="IPR027417">
    <property type="entry name" value="P-loop_NTPase"/>
</dbReference>
<dbReference type="InterPro" id="IPR007751">
    <property type="entry name" value="DUF676_lipase-like"/>
</dbReference>
<dbReference type="InterPro" id="IPR053137">
    <property type="entry name" value="NLR-like"/>
</dbReference>
<evidence type="ECO:0000259" key="3">
    <source>
        <dbReference type="Pfam" id="PF05057"/>
    </source>
</evidence>
<dbReference type="OrthoDB" id="5086500at2759"/>
<dbReference type="Gene3D" id="3.40.50.300">
    <property type="entry name" value="P-loop containing nucleotide triphosphate hydrolases"/>
    <property type="match status" value="1"/>
</dbReference>
<dbReference type="EMBL" id="KE721120">
    <property type="protein sequence ID" value="ERF72033.1"/>
    <property type="molecule type" value="Genomic_DNA"/>
</dbReference>
<dbReference type="InterPro" id="IPR002182">
    <property type="entry name" value="NB-ARC"/>
</dbReference>
<dbReference type="AlphaFoldDB" id="U1GIR7"/>
<accession>U1GIR7</accession>
<evidence type="ECO:0008006" key="6">
    <source>
        <dbReference type="Google" id="ProtNLM"/>
    </source>
</evidence>
<keyword evidence="5" id="KW-1185">Reference proteome</keyword>
<dbReference type="Pfam" id="PF05057">
    <property type="entry name" value="DUF676"/>
    <property type="match status" value="1"/>
</dbReference>
<name>U1GIR7_ENDPU</name>
<dbReference type="RefSeq" id="XP_007802321.1">
    <property type="nucleotide sequence ID" value="XM_007804130.1"/>
</dbReference>
<dbReference type="PANTHER" id="PTHR46082">
    <property type="entry name" value="ATP/GTP-BINDING PROTEIN-RELATED"/>
    <property type="match status" value="1"/>
</dbReference>
<dbReference type="PANTHER" id="PTHR46082:SF6">
    <property type="entry name" value="AAA+ ATPASE DOMAIN-CONTAINING PROTEIN-RELATED"/>
    <property type="match status" value="1"/>
</dbReference>
<dbReference type="Pfam" id="PF13374">
    <property type="entry name" value="TPR_10"/>
    <property type="match status" value="4"/>
</dbReference>
<reference evidence="5" key="1">
    <citation type="journal article" date="2014" name="BMC Genomics">
        <title>Genome characteristics reveal the impact of lichenization on lichen-forming fungus Endocarpon pusillum Hedwig (Verrucariales, Ascomycota).</title>
        <authorList>
            <person name="Wang Y.-Y."/>
            <person name="Liu B."/>
            <person name="Zhang X.-Y."/>
            <person name="Zhou Q.-M."/>
            <person name="Zhang T."/>
            <person name="Li H."/>
            <person name="Yu Y.-F."/>
            <person name="Zhang X.-L."/>
            <person name="Hao X.-Y."/>
            <person name="Wang M."/>
            <person name="Wang L."/>
            <person name="Wei J.-C."/>
        </authorList>
    </citation>
    <scope>NUCLEOTIDE SEQUENCE [LARGE SCALE GENOMIC DNA]</scope>
    <source>
        <strain evidence="5">Z07020 / HMAS-L-300199</strain>
    </source>
</reference>
<dbReference type="HOGENOM" id="CLU_000288_125_13_1"/>
<dbReference type="SUPFAM" id="SSF48452">
    <property type="entry name" value="TPR-like"/>
    <property type="match status" value="2"/>
</dbReference>
<dbReference type="Proteomes" id="UP000019373">
    <property type="component" value="Unassembled WGS sequence"/>
</dbReference>
<dbReference type="Pfam" id="PF13424">
    <property type="entry name" value="TPR_12"/>
    <property type="match status" value="1"/>
</dbReference>
<dbReference type="Gene3D" id="1.25.40.10">
    <property type="entry name" value="Tetratricopeptide repeat domain"/>
    <property type="match status" value="2"/>
</dbReference>
<proteinExistence type="inferred from homology"/>
<dbReference type="eggNOG" id="KOG2029">
    <property type="taxonomic scope" value="Eukaryota"/>
</dbReference>